<organism evidence="1 2">
    <name type="scientific">Parapedobacter defluvii</name>
    <dbReference type="NCBI Taxonomy" id="2045106"/>
    <lineage>
        <taxon>Bacteria</taxon>
        <taxon>Pseudomonadati</taxon>
        <taxon>Bacteroidota</taxon>
        <taxon>Sphingobacteriia</taxon>
        <taxon>Sphingobacteriales</taxon>
        <taxon>Sphingobacteriaceae</taxon>
        <taxon>Parapedobacter</taxon>
    </lineage>
</organism>
<dbReference type="InterPro" id="IPR032710">
    <property type="entry name" value="NTF2-like_dom_sf"/>
</dbReference>
<evidence type="ECO:0000313" key="1">
    <source>
        <dbReference type="EMBL" id="GGC22105.1"/>
    </source>
</evidence>
<name>A0ABQ1LAD3_9SPHI</name>
<comment type="caution">
    <text evidence="1">The sequence shown here is derived from an EMBL/GenBank/DDBJ whole genome shotgun (WGS) entry which is preliminary data.</text>
</comment>
<keyword evidence="2" id="KW-1185">Reference proteome</keyword>
<proteinExistence type="predicted"/>
<gene>
    <name evidence="1" type="ORF">GCM10011386_12570</name>
</gene>
<dbReference type="Pfam" id="PF07366">
    <property type="entry name" value="SnoaL"/>
    <property type="match status" value="1"/>
</dbReference>
<evidence type="ECO:0008006" key="3">
    <source>
        <dbReference type="Google" id="ProtNLM"/>
    </source>
</evidence>
<dbReference type="EMBL" id="BMIK01000002">
    <property type="protein sequence ID" value="GGC22105.1"/>
    <property type="molecule type" value="Genomic_DNA"/>
</dbReference>
<evidence type="ECO:0000313" key="2">
    <source>
        <dbReference type="Proteomes" id="UP000597338"/>
    </source>
</evidence>
<dbReference type="Gene3D" id="3.10.450.50">
    <property type="match status" value="1"/>
</dbReference>
<accession>A0ABQ1LAD3</accession>
<dbReference type="SUPFAM" id="SSF54427">
    <property type="entry name" value="NTF2-like"/>
    <property type="match status" value="1"/>
</dbReference>
<dbReference type="Proteomes" id="UP000597338">
    <property type="component" value="Unassembled WGS sequence"/>
</dbReference>
<dbReference type="RefSeq" id="WP_188748591.1">
    <property type="nucleotide sequence ID" value="NZ_BMIK01000002.1"/>
</dbReference>
<protein>
    <recommendedName>
        <fullName evidence="3">Ester cyclase</fullName>
    </recommendedName>
</protein>
<reference evidence="2" key="1">
    <citation type="journal article" date="2019" name="Int. J. Syst. Evol. Microbiol.">
        <title>The Global Catalogue of Microorganisms (GCM) 10K type strain sequencing project: providing services to taxonomists for standard genome sequencing and annotation.</title>
        <authorList>
            <consortium name="The Broad Institute Genomics Platform"/>
            <consortium name="The Broad Institute Genome Sequencing Center for Infectious Disease"/>
            <person name="Wu L."/>
            <person name="Ma J."/>
        </authorList>
    </citation>
    <scope>NUCLEOTIDE SEQUENCE [LARGE SCALE GENOMIC DNA]</scope>
    <source>
        <strain evidence="2">CGMCC 1.15342</strain>
    </source>
</reference>
<sequence>MSYLVLTTVLPIFTLISFPSPSKNGALLKRFYKEVYEDWNMEMVDEVLSAEFFSHDWPEGQKGPEAFRNYYAALKKAVPDARYKVQDLIADGDRVVVRWEMHGTHKGSFPGIDIAPTGQTITLKGIAIYRIENGKLMERWVVSDLYGLLEEIRPSSQP</sequence>
<dbReference type="InterPro" id="IPR009959">
    <property type="entry name" value="Cyclase_SnoaL-like"/>
</dbReference>
<dbReference type="PANTHER" id="PTHR38436:SF1">
    <property type="entry name" value="ESTER CYCLASE"/>
    <property type="match status" value="1"/>
</dbReference>
<dbReference type="PANTHER" id="PTHR38436">
    <property type="entry name" value="POLYKETIDE CYCLASE SNOAL-LIKE DOMAIN"/>
    <property type="match status" value="1"/>
</dbReference>